<reference evidence="7 8" key="1">
    <citation type="submission" date="2018-08" db="EMBL/GenBank/DDBJ databases">
        <title>Draft genome sequences of two Aspergillus turcosus clinical strains isolated from bronchoalveolar lavage fluid: one azole-susceptible and the other azole-resistant.</title>
        <authorList>
            <person name="Parent-Michaud M."/>
            <person name="Dufresne P.J."/>
            <person name="Fournier E."/>
            <person name="Martineau C."/>
            <person name="Moreira S."/>
            <person name="Perkins V."/>
            <person name="De Repentigny L."/>
            <person name="Dufresne S.F."/>
        </authorList>
    </citation>
    <scope>NUCLEOTIDE SEQUENCE [LARGE SCALE GENOMIC DNA]</scope>
    <source>
        <strain evidence="7">HMR AF 1038</strain>
    </source>
</reference>
<dbReference type="GO" id="GO:0000981">
    <property type="term" value="F:DNA-binding transcription factor activity, RNA polymerase II-specific"/>
    <property type="evidence" value="ECO:0007669"/>
    <property type="project" value="InterPro"/>
</dbReference>
<evidence type="ECO:0000256" key="4">
    <source>
        <dbReference type="ARBA" id="ARBA00023242"/>
    </source>
</evidence>
<dbReference type="PROSITE" id="PS00463">
    <property type="entry name" value="ZN2_CY6_FUNGAL_1"/>
    <property type="match status" value="1"/>
</dbReference>
<dbReference type="STRING" id="1245748.A0A229X5A4"/>
<dbReference type="GO" id="GO:0008270">
    <property type="term" value="F:zinc ion binding"/>
    <property type="evidence" value="ECO:0007669"/>
    <property type="project" value="InterPro"/>
</dbReference>
<dbReference type="PANTHER" id="PTHR38791">
    <property type="entry name" value="ZN(II)2CYS6 TRANSCRIPTION FACTOR (EUROFUNG)-RELATED-RELATED"/>
    <property type="match status" value="1"/>
</dbReference>
<dbReference type="Gene3D" id="4.10.240.10">
    <property type="entry name" value="Zn(2)-C6 fungal-type DNA-binding domain"/>
    <property type="match status" value="1"/>
</dbReference>
<dbReference type="InterPro" id="IPR001138">
    <property type="entry name" value="Zn2Cys6_DnaBD"/>
</dbReference>
<dbReference type="PROSITE" id="PS50048">
    <property type="entry name" value="ZN2_CY6_FUNGAL_2"/>
    <property type="match status" value="1"/>
</dbReference>
<protein>
    <recommendedName>
        <fullName evidence="6">Zn(2)-C6 fungal-type domain-containing protein</fullName>
    </recommendedName>
</protein>
<keyword evidence="8" id="KW-1185">Reference proteome</keyword>
<dbReference type="InterPro" id="IPR053175">
    <property type="entry name" value="DHMBA_Reg_Transcription_Factor"/>
</dbReference>
<dbReference type="Pfam" id="PF11951">
    <property type="entry name" value="Fungal_trans_2"/>
    <property type="match status" value="1"/>
</dbReference>
<evidence type="ECO:0000313" key="8">
    <source>
        <dbReference type="Proteomes" id="UP000215289"/>
    </source>
</evidence>
<accession>A0A229X5A4</accession>
<evidence type="ECO:0000256" key="1">
    <source>
        <dbReference type="ARBA" id="ARBA00023015"/>
    </source>
</evidence>
<dbReference type="InterPro" id="IPR036864">
    <property type="entry name" value="Zn2-C6_fun-type_DNA-bd_sf"/>
</dbReference>
<evidence type="ECO:0000313" key="7">
    <source>
        <dbReference type="EMBL" id="RLL95194.1"/>
    </source>
</evidence>
<dbReference type="CDD" id="cd00067">
    <property type="entry name" value="GAL4"/>
    <property type="match status" value="1"/>
</dbReference>
<dbReference type="GO" id="GO:0003677">
    <property type="term" value="F:DNA binding"/>
    <property type="evidence" value="ECO:0007669"/>
    <property type="project" value="UniProtKB-KW"/>
</dbReference>
<keyword evidence="4" id="KW-0539">Nucleus</keyword>
<evidence type="ECO:0000256" key="5">
    <source>
        <dbReference type="SAM" id="MobiDB-lite"/>
    </source>
</evidence>
<comment type="caution">
    <text evidence="7">The sequence shown here is derived from an EMBL/GenBank/DDBJ whole genome shotgun (WGS) entry which is preliminary data.</text>
</comment>
<evidence type="ECO:0000259" key="6">
    <source>
        <dbReference type="PROSITE" id="PS50048"/>
    </source>
</evidence>
<name>A0A229X5A4_9EURO</name>
<keyword evidence="3" id="KW-0804">Transcription</keyword>
<gene>
    <name evidence="7" type="ORF">CFD26_103931</name>
</gene>
<feature type="region of interest" description="Disordered" evidence="5">
    <location>
        <begin position="578"/>
        <end position="605"/>
    </location>
</feature>
<proteinExistence type="predicted"/>
<keyword evidence="1" id="KW-0805">Transcription regulation</keyword>
<dbReference type="AlphaFoldDB" id="A0A229X5A4"/>
<dbReference type="InterPro" id="IPR021858">
    <property type="entry name" value="Fun_TF"/>
</dbReference>
<dbReference type="SUPFAM" id="SSF57701">
    <property type="entry name" value="Zn2/Cys6 DNA-binding domain"/>
    <property type="match status" value="1"/>
</dbReference>
<dbReference type="Pfam" id="PF00172">
    <property type="entry name" value="Zn_clus"/>
    <property type="match status" value="1"/>
</dbReference>
<dbReference type="PANTHER" id="PTHR38791:SF11">
    <property type="entry name" value="ZN(II)2CYS6 TRANSCRIPTION FACTOR (EUROFUNG)"/>
    <property type="match status" value="1"/>
</dbReference>
<dbReference type="OrthoDB" id="5380854at2759"/>
<organism evidence="7 8">
    <name type="scientific">Aspergillus turcosus</name>
    <dbReference type="NCBI Taxonomy" id="1245748"/>
    <lineage>
        <taxon>Eukaryota</taxon>
        <taxon>Fungi</taxon>
        <taxon>Dikarya</taxon>
        <taxon>Ascomycota</taxon>
        <taxon>Pezizomycotina</taxon>
        <taxon>Eurotiomycetes</taxon>
        <taxon>Eurotiomycetidae</taxon>
        <taxon>Eurotiales</taxon>
        <taxon>Aspergillaceae</taxon>
        <taxon>Aspergillus</taxon>
        <taxon>Aspergillus subgen. Fumigati</taxon>
    </lineage>
</organism>
<feature type="region of interest" description="Disordered" evidence="5">
    <location>
        <begin position="61"/>
        <end position="85"/>
    </location>
</feature>
<evidence type="ECO:0000256" key="2">
    <source>
        <dbReference type="ARBA" id="ARBA00023125"/>
    </source>
</evidence>
<evidence type="ECO:0000256" key="3">
    <source>
        <dbReference type="ARBA" id="ARBA00023163"/>
    </source>
</evidence>
<feature type="domain" description="Zn(2)-C6 fungal-type" evidence="6">
    <location>
        <begin position="4"/>
        <end position="32"/>
    </location>
</feature>
<dbReference type="EMBL" id="NIDN02000164">
    <property type="protein sequence ID" value="RLL95194.1"/>
    <property type="molecule type" value="Genomic_DNA"/>
</dbReference>
<sequence>MTKGCYTCRRRRIICDNGLPTCRKCRDAAKECLGYRKPLVWVKGGVASRGKMMGRSFDDVMGDAPAQKTDSHDANTTLADGVMPPPTTEAHAPIESDRLARTCRADETPTASDVELTSEAGITTAGDLVSTQCTTPAAIYIPTPWGLVDPVLKDLSPLSRFYILHFNQHLVSYLALYSDVRNPYRDLTFLVDDSPVLAHALAATGALHHAILTNREFSLPWSKDATGDGGTALSSEEVERAVVSSMARRPSSKDYEHFLGFKQRALRQLSLDICDPIMRNDNRTLAAIMVLALMDAIESGDGAWKYHLEGAKKLLKSRQHSKPPIQAQGMMNWLDTFAIDGCLLLQLMGSTLARPGSLTQPFYSSTMGPAALKRLEETSWVGCPAYLLEVIFFVEARHFVAPDKDSLSQQTMSFSSVFLPDDSDPLQSPDALLEHIQAFDPVAWAESMQSCLYLEDLSMRIALATIYKAAVYLYASRVLSRPRSGRNPTTTTSFSLPPDHGAVTTILIHQIALIPVADPHFKCLIWPTFIAGAECRDPAHRPFLLEKLRALYYDITSVNVRNAAWVLSLMWRKRDQRRQERNRRRAEQDELLDESPRSPLTTDYDDDDFDWIQELDDSRIDWLFI</sequence>
<dbReference type="Proteomes" id="UP000215289">
    <property type="component" value="Unassembled WGS sequence"/>
</dbReference>
<keyword evidence="2" id="KW-0238">DNA-binding</keyword>